<dbReference type="AlphaFoldDB" id="A0A5C4SSY7"/>
<accession>A0A5C4SSY7</accession>
<gene>
    <name evidence="1" type="ORF">FGF67_01685</name>
</gene>
<dbReference type="RefSeq" id="WP_139694717.1">
    <property type="nucleotide sequence ID" value="NZ_CP074074.1"/>
</dbReference>
<reference evidence="1 2" key="1">
    <citation type="submission" date="2019-05" db="EMBL/GenBank/DDBJ databases">
        <title>Tamlana fucoidanivorans sp. nov., isolated from the surface of algae collected from Fujian province in China.</title>
        <authorList>
            <person name="Li J."/>
        </authorList>
    </citation>
    <scope>NUCLEOTIDE SEQUENCE [LARGE SCALE GENOMIC DNA]</scope>
    <source>
        <strain evidence="1 2">CW2-9</strain>
    </source>
</reference>
<dbReference type="EMBL" id="VDCS01000001">
    <property type="protein sequence ID" value="TNJ47258.1"/>
    <property type="molecule type" value="Genomic_DNA"/>
</dbReference>
<sequence length="131" mass="14736">MNRTPIILIAFLSFTLLAYKCDDNQETLTQETAQVELNKLKSEIETLAASSVCGESYTCHYIGLGSKPCGGFWSYITYSTSIDTEKLKKLVESYNENEKAFNSKWEVMSDCAMVNPPTSLKCENNKCIAEY</sequence>
<keyword evidence="2" id="KW-1185">Reference proteome</keyword>
<organism evidence="1 2">
    <name type="scientific">Allotamlana fucoidanivorans</name>
    <dbReference type="NCBI Taxonomy" id="2583814"/>
    <lineage>
        <taxon>Bacteria</taxon>
        <taxon>Pseudomonadati</taxon>
        <taxon>Bacteroidota</taxon>
        <taxon>Flavobacteriia</taxon>
        <taxon>Flavobacteriales</taxon>
        <taxon>Flavobacteriaceae</taxon>
        <taxon>Allotamlana</taxon>
    </lineage>
</organism>
<proteinExistence type="predicted"/>
<evidence type="ECO:0000313" key="1">
    <source>
        <dbReference type="EMBL" id="TNJ47258.1"/>
    </source>
</evidence>
<dbReference type="Proteomes" id="UP000308713">
    <property type="component" value="Unassembled WGS sequence"/>
</dbReference>
<dbReference type="OrthoDB" id="5526158at2"/>
<protein>
    <submittedName>
        <fullName evidence="1">Uncharacterized protein</fullName>
    </submittedName>
</protein>
<comment type="caution">
    <text evidence="1">The sequence shown here is derived from an EMBL/GenBank/DDBJ whole genome shotgun (WGS) entry which is preliminary data.</text>
</comment>
<name>A0A5C4SSY7_9FLAO</name>
<evidence type="ECO:0000313" key="2">
    <source>
        <dbReference type="Proteomes" id="UP000308713"/>
    </source>
</evidence>